<feature type="region of interest" description="Disordered" evidence="1">
    <location>
        <begin position="573"/>
        <end position="592"/>
    </location>
</feature>
<gene>
    <name evidence="3" type="ORF">CHS0354_019371</name>
</gene>
<comment type="caution">
    <text evidence="3">The sequence shown here is derived from an EMBL/GenBank/DDBJ whole genome shotgun (WGS) entry which is preliminary data.</text>
</comment>
<evidence type="ECO:0000313" key="4">
    <source>
        <dbReference type="Proteomes" id="UP001195483"/>
    </source>
</evidence>
<name>A0AAE0SIJ1_9BIVA</name>
<dbReference type="Pfam" id="PF12736">
    <property type="entry name" value="CABIT"/>
    <property type="match status" value="1"/>
</dbReference>
<feature type="region of interest" description="Disordered" evidence="1">
    <location>
        <begin position="531"/>
        <end position="553"/>
    </location>
</feature>
<reference evidence="3" key="2">
    <citation type="journal article" date="2021" name="Genome Biol. Evol.">
        <title>Developing a high-quality reference genome for a parasitic bivalve with doubly uniparental inheritance (Bivalvia: Unionida).</title>
        <authorList>
            <person name="Smith C.H."/>
        </authorList>
    </citation>
    <scope>NUCLEOTIDE SEQUENCE</scope>
    <source>
        <strain evidence="3">CHS0354</strain>
        <tissue evidence="3">Mantle</tissue>
    </source>
</reference>
<dbReference type="EMBL" id="JAEAOA010001195">
    <property type="protein sequence ID" value="KAK3592105.1"/>
    <property type="molecule type" value="Genomic_DNA"/>
</dbReference>
<evidence type="ECO:0000313" key="3">
    <source>
        <dbReference type="EMBL" id="KAK3592105.1"/>
    </source>
</evidence>
<accession>A0AAE0SIJ1</accession>
<dbReference type="AlphaFoldDB" id="A0AAE0SIJ1"/>
<organism evidence="3 4">
    <name type="scientific">Potamilus streckersoni</name>
    <dbReference type="NCBI Taxonomy" id="2493646"/>
    <lineage>
        <taxon>Eukaryota</taxon>
        <taxon>Metazoa</taxon>
        <taxon>Spiralia</taxon>
        <taxon>Lophotrochozoa</taxon>
        <taxon>Mollusca</taxon>
        <taxon>Bivalvia</taxon>
        <taxon>Autobranchia</taxon>
        <taxon>Heteroconchia</taxon>
        <taxon>Palaeoheterodonta</taxon>
        <taxon>Unionida</taxon>
        <taxon>Unionoidea</taxon>
        <taxon>Unionidae</taxon>
        <taxon>Ambleminae</taxon>
        <taxon>Lampsilini</taxon>
        <taxon>Potamilus</taxon>
    </lineage>
</organism>
<dbReference type="Proteomes" id="UP001195483">
    <property type="component" value="Unassembled WGS sequence"/>
</dbReference>
<proteinExistence type="predicted"/>
<dbReference type="InterPro" id="IPR025946">
    <property type="entry name" value="CABIT_dom"/>
</dbReference>
<sequence>MDFPSTIDIESLFSESAELSCALSEVTLPCVVLVRSESRGAHSVDYENADNALFSLCGSEYVLRKKDSVRIEESTNECCSRDQFIKRQNGSVIALFEKSLIQTVRLRIMKFDTPTRQELTYGPEFVHQHNEQVGQEVRIPLKYKGKVHLHSSVKRGKHYFNISQVIKDFPPCIRVEEELTVIRDNGQECNVLPRGLQLNLIKVDNSSEEVGKNAGLICRCQSTVLNLPLTCKGHFTANTDDNDYTLQEIVENFPLPKTVTFNKLEIKDFISVSEADNDILFNALSGPVEILSVENIETYMGCEHQKSVNMLYDIAVIPTFSNLSVHLSKDVINTNKLLDEYFLKPTFKFVTFIESNLFSFGSVSCVPIYLQFPSSDQSPVKDDLMDHEKEMKLSCPLYDSPSASTLPDKPLCSKGTGPQPTRIITRKEGVRRCILQAEESLQRLSVKESVFTKTMDGGQCFVDQYAGKQLKPNPGNPGYVLENADEPEGMSGYTLLFRDVDNYDIAAEDSDGYEPINVNDDEYEYISVPHEASSLTSPSEAKQEQTSRPLEDSVHLMPAYQYVNANKIMINKETVSSGDPQKHGTPDLSSSQKAALYENVEFKWKK</sequence>
<evidence type="ECO:0000256" key="1">
    <source>
        <dbReference type="SAM" id="MobiDB-lite"/>
    </source>
</evidence>
<feature type="compositionally biased region" description="Basic and acidic residues" evidence="1">
    <location>
        <begin position="541"/>
        <end position="553"/>
    </location>
</feature>
<evidence type="ECO:0000259" key="2">
    <source>
        <dbReference type="Pfam" id="PF12736"/>
    </source>
</evidence>
<reference evidence="3" key="1">
    <citation type="journal article" date="2021" name="Genome Biol. Evol.">
        <title>A High-Quality Reference Genome for a Parasitic Bivalve with Doubly Uniparental Inheritance (Bivalvia: Unionida).</title>
        <authorList>
            <person name="Smith C.H."/>
        </authorList>
    </citation>
    <scope>NUCLEOTIDE SEQUENCE</scope>
    <source>
        <strain evidence="3">CHS0354</strain>
    </source>
</reference>
<keyword evidence="4" id="KW-1185">Reference proteome</keyword>
<feature type="domain" description="CABIT" evidence="2">
    <location>
        <begin position="131"/>
        <end position="262"/>
    </location>
</feature>
<reference evidence="3" key="3">
    <citation type="submission" date="2023-05" db="EMBL/GenBank/DDBJ databases">
        <authorList>
            <person name="Smith C.H."/>
        </authorList>
    </citation>
    <scope>NUCLEOTIDE SEQUENCE</scope>
    <source>
        <strain evidence="3">CHS0354</strain>
        <tissue evidence="3">Mantle</tissue>
    </source>
</reference>
<protein>
    <recommendedName>
        <fullName evidence="2">CABIT domain-containing protein</fullName>
    </recommendedName>
</protein>